<dbReference type="Proteomes" id="UP001152622">
    <property type="component" value="Chromosome 3"/>
</dbReference>
<organism evidence="2 6">
    <name type="scientific">Synaphobranchus kaupii</name>
    <name type="common">Kaup's arrowtooth eel</name>
    <dbReference type="NCBI Taxonomy" id="118154"/>
    <lineage>
        <taxon>Eukaryota</taxon>
        <taxon>Metazoa</taxon>
        <taxon>Chordata</taxon>
        <taxon>Craniata</taxon>
        <taxon>Vertebrata</taxon>
        <taxon>Euteleostomi</taxon>
        <taxon>Actinopterygii</taxon>
        <taxon>Neopterygii</taxon>
        <taxon>Teleostei</taxon>
        <taxon>Anguilliformes</taxon>
        <taxon>Synaphobranchidae</taxon>
        <taxon>Synaphobranchus</taxon>
    </lineage>
</organism>
<dbReference type="Proteomes" id="UP001152622">
    <property type="component" value="Chromosome 6"/>
</dbReference>
<evidence type="ECO:0000256" key="1">
    <source>
        <dbReference type="SAM" id="MobiDB-lite"/>
    </source>
</evidence>
<name>A0A9Q1FEU6_SYNKA</name>
<dbReference type="EMBL" id="JAINUF010000006">
    <property type="protein sequence ID" value="KAJ8357017.1"/>
    <property type="molecule type" value="Genomic_DNA"/>
</dbReference>
<gene>
    <name evidence="5" type="ORF">SKAU_G00074750</name>
    <name evidence="4" type="ORF">SKAU_G00096670</name>
    <name evidence="2" type="ORF">SKAU_G00198100</name>
    <name evidence="3" type="ORF">SKAU_G00198110</name>
</gene>
<sequence>MEAELEALRAQVQQLQTDNQRLAAASGVDDEASGSAQRTPRTGGDEDTDDESFILVLAGEHQNPSISPGGQRDLDIAPESPQIGEAPEAVVEAVPGVGPPRRSSRNTAGQHSNLHRLPQSALGSLMSTQEEG</sequence>
<evidence type="ECO:0000313" key="4">
    <source>
        <dbReference type="EMBL" id="KAJ8369639.1"/>
    </source>
</evidence>
<dbReference type="EMBL" id="JAINUF010000006">
    <property type="protein sequence ID" value="KAJ8357016.1"/>
    <property type="molecule type" value="Genomic_DNA"/>
</dbReference>
<dbReference type="Proteomes" id="UP001152622">
    <property type="component" value="Chromosome 2"/>
</dbReference>
<keyword evidence="6" id="KW-1185">Reference proteome</keyword>
<feature type="compositionally biased region" description="Low complexity" evidence="1">
    <location>
        <begin position="84"/>
        <end position="100"/>
    </location>
</feature>
<dbReference type="AlphaFoldDB" id="A0A9Q1FEU6"/>
<evidence type="ECO:0000313" key="6">
    <source>
        <dbReference type="Proteomes" id="UP001152622"/>
    </source>
</evidence>
<protein>
    <submittedName>
        <fullName evidence="2">Uncharacterized protein</fullName>
    </submittedName>
</protein>
<accession>A0A9Q1FEU6</accession>
<feature type="region of interest" description="Disordered" evidence="1">
    <location>
        <begin position="19"/>
        <end position="132"/>
    </location>
</feature>
<proteinExistence type="predicted"/>
<comment type="caution">
    <text evidence="2">The sequence shown here is derived from an EMBL/GenBank/DDBJ whole genome shotgun (WGS) entry which is preliminary data.</text>
</comment>
<dbReference type="EMBL" id="JAINUF010000002">
    <property type="protein sequence ID" value="KAJ8376895.1"/>
    <property type="molecule type" value="Genomic_DNA"/>
</dbReference>
<evidence type="ECO:0000313" key="3">
    <source>
        <dbReference type="EMBL" id="KAJ8357017.1"/>
    </source>
</evidence>
<dbReference type="EMBL" id="JAINUF010000003">
    <property type="protein sequence ID" value="KAJ8369639.1"/>
    <property type="molecule type" value="Genomic_DNA"/>
</dbReference>
<evidence type="ECO:0000313" key="2">
    <source>
        <dbReference type="EMBL" id="KAJ8357016.1"/>
    </source>
</evidence>
<feature type="compositionally biased region" description="Polar residues" evidence="1">
    <location>
        <begin position="121"/>
        <end position="132"/>
    </location>
</feature>
<evidence type="ECO:0000313" key="5">
    <source>
        <dbReference type="EMBL" id="KAJ8376895.1"/>
    </source>
</evidence>
<reference evidence="2" key="1">
    <citation type="journal article" date="2023" name="Science">
        <title>Genome structures resolve the early diversification of teleost fishes.</title>
        <authorList>
            <person name="Parey E."/>
            <person name="Louis A."/>
            <person name="Montfort J."/>
            <person name="Bouchez O."/>
            <person name="Roques C."/>
            <person name="Iampietro C."/>
            <person name="Lluch J."/>
            <person name="Castinel A."/>
            <person name="Donnadieu C."/>
            <person name="Desvignes T."/>
            <person name="Floi Bucao C."/>
            <person name="Jouanno E."/>
            <person name="Wen M."/>
            <person name="Mejri S."/>
            <person name="Dirks R."/>
            <person name="Jansen H."/>
            <person name="Henkel C."/>
            <person name="Chen W.J."/>
            <person name="Zahm M."/>
            <person name="Cabau C."/>
            <person name="Klopp C."/>
            <person name="Thompson A.W."/>
            <person name="Robinson-Rechavi M."/>
            <person name="Braasch I."/>
            <person name="Lecointre G."/>
            <person name="Bobe J."/>
            <person name="Postlethwait J.H."/>
            <person name="Berthelot C."/>
            <person name="Roest Crollius H."/>
            <person name="Guiguen Y."/>
        </authorList>
    </citation>
    <scope>NUCLEOTIDE SEQUENCE</scope>
    <source>
        <strain evidence="2">WJC10195</strain>
    </source>
</reference>